<comment type="caution">
    <text evidence="3">The sequence shown here is derived from an EMBL/GenBank/DDBJ whole genome shotgun (WGS) entry which is preliminary data.</text>
</comment>
<evidence type="ECO:0000313" key="4">
    <source>
        <dbReference type="Proteomes" id="UP001159405"/>
    </source>
</evidence>
<dbReference type="Proteomes" id="UP001159405">
    <property type="component" value="Unassembled WGS sequence"/>
</dbReference>
<organism evidence="3 4">
    <name type="scientific">Porites lobata</name>
    <dbReference type="NCBI Taxonomy" id="104759"/>
    <lineage>
        <taxon>Eukaryota</taxon>
        <taxon>Metazoa</taxon>
        <taxon>Cnidaria</taxon>
        <taxon>Anthozoa</taxon>
        <taxon>Hexacorallia</taxon>
        <taxon>Scleractinia</taxon>
        <taxon>Fungiina</taxon>
        <taxon>Poritidae</taxon>
        <taxon>Porites</taxon>
    </lineage>
</organism>
<feature type="compositionally biased region" description="Basic and acidic residues" evidence="1">
    <location>
        <begin position="23"/>
        <end position="33"/>
    </location>
</feature>
<feature type="domain" description="Mutator-like transposase" evidence="2">
    <location>
        <begin position="97"/>
        <end position="446"/>
    </location>
</feature>
<evidence type="ECO:0000259" key="2">
    <source>
        <dbReference type="Pfam" id="PF20700"/>
    </source>
</evidence>
<dbReference type="Pfam" id="PF20700">
    <property type="entry name" value="Mutator"/>
    <property type="match status" value="1"/>
</dbReference>
<sequence>MNPMKRKSDCPWTSTRKRKKQRKTTESISEHKKTTLAQSDKGSWFDQVKWLDEEELNASVSARKLCSEIDSDDRTEKRNNIVVDINLLNGAIERSLVCKFCQCPVFCEELEERSGQGVRFGFVCTNANCSLIQMPFNSSSKSGKLFDINRVSTLAFPAIGRGQLAAAKTLSILGLPKPLSKPVWCENTRIIADACSELVREELEHSARELKELVETDSEGYCTTAVSFDGSWCSRGWCARDGVVAGISLKTGKVLDVIHLSSSCSTCDRLEKLHSEGQLSRMEFLEKQVEHGEVCYLNHDGSAQSMEAAGVLTLYKRTPEGIRYSPFVGDGDSKSYSQLEQAAPYGPSFHIPKEDCIAHVTKKRMGTNLRKKSKKLADGRKGLGGVGGLTTKRIDSMQGWYGQAIRNNKGDAKAMSKATHAILKHCSSTLENPNHSDCPTEKSSWCSFQRDIANGTELHRPYKHPLTPAIVDAIQPIFDSLGDE</sequence>
<evidence type="ECO:0000256" key="1">
    <source>
        <dbReference type="SAM" id="MobiDB-lite"/>
    </source>
</evidence>
<dbReference type="InterPro" id="IPR049012">
    <property type="entry name" value="Mutator_transp_dom"/>
</dbReference>
<reference evidence="3 4" key="1">
    <citation type="submission" date="2022-05" db="EMBL/GenBank/DDBJ databases">
        <authorList>
            <consortium name="Genoscope - CEA"/>
            <person name="William W."/>
        </authorList>
    </citation>
    <scope>NUCLEOTIDE SEQUENCE [LARGE SCALE GENOMIC DNA]</scope>
</reference>
<gene>
    <name evidence="3" type="ORF">PLOB_00040011</name>
</gene>
<accession>A0ABN8P8W6</accession>
<feature type="region of interest" description="Disordered" evidence="1">
    <location>
        <begin position="1"/>
        <end position="33"/>
    </location>
</feature>
<protein>
    <recommendedName>
        <fullName evidence="2">Mutator-like transposase domain-containing protein</fullName>
    </recommendedName>
</protein>
<keyword evidence="4" id="KW-1185">Reference proteome</keyword>
<proteinExistence type="predicted"/>
<evidence type="ECO:0000313" key="3">
    <source>
        <dbReference type="EMBL" id="CAH3138136.1"/>
    </source>
</evidence>
<dbReference type="EMBL" id="CALNXK010000060">
    <property type="protein sequence ID" value="CAH3138136.1"/>
    <property type="molecule type" value="Genomic_DNA"/>
</dbReference>
<name>A0ABN8P8W6_9CNID</name>